<reference evidence="3" key="1">
    <citation type="submission" date="2023-07" db="EMBL/GenBank/DDBJ databases">
        <title>The carbon used by Thiothrix.</title>
        <authorList>
            <person name="Chen L."/>
        </authorList>
    </citation>
    <scope>NUCLEOTIDE SEQUENCE [LARGE SCALE GENOMIC DNA]</scope>
</reference>
<dbReference type="PROSITE" id="PS00409">
    <property type="entry name" value="PROKAR_NTER_METHYL"/>
    <property type="match status" value="1"/>
</dbReference>
<dbReference type="Pfam" id="PF07963">
    <property type="entry name" value="N_methyl"/>
    <property type="match status" value="1"/>
</dbReference>
<feature type="transmembrane region" description="Helical" evidence="1">
    <location>
        <begin position="12"/>
        <end position="33"/>
    </location>
</feature>
<dbReference type="NCBIfam" id="TIGR02532">
    <property type="entry name" value="IV_pilin_GFxxxE"/>
    <property type="match status" value="1"/>
</dbReference>
<dbReference type="PANTHER" id="PTHR30093:SF47">
    <property type="entry name" value="TYPE IV PILUS NON-CORE MINOR PILIN PILE"/>
    <property type="match status" value="1"/>
</dbReference>
<evidence type="ECO:0000313" key="2">
    <source>
        <dbReference type="EMBL" id="MEB4592384.1"/>
    </source>
</evidence>
<comment type="caution">
    <text evidence="2">The sequence shown here is derived from an EMBL/GenBank/DDBJ whole genome shotgun (WGS) entry which is preliminary data.</text>
</comment>
<evidence type="ECO:0000256" key="1">
    <source>
        <dbReference type="SAM" id="Phobius"/>
    </source>
</evidence>
<dbReference type="Gene3D" id="3.30.700.10">
    <property type="entry name" value="Glycoprotein, Type 4 Pilin"/>
    <property type="match status" value="1"/>
</dbReference>
<dbReference type="InterPro" id="IPR031982">
    <property type="entry name" value="PilE-like"/>
</dbReference>
<keyword evidence="3" id="KW-1185">Reference proteome</keyword>
<name>A0ABU6D1Z1_9GAMM</name>
<sequence length="154" mass="16611">MKIKKQYQGFTLIELMITVAIIGILSAIAYPNYTAYVQKSRRADAQVALMEITQRQESYFLRNYSYAKDLAQLGYPSISNDGQYTLSETPTPGGCGGVNTSPCNSYVLSATPATSSPQHNDAACQAMTLDNRGAKRGGVDAAHAAADTAQTCWK</sequence>
<keyword evidence="1" id="KW-0472">Membrane</keyword>
<keyword evidence="1" id="KW-1133">Transmembrane helix</keyword>
<protein>
    <submittedName>
        <fullName evidence="2">Type IV pilin protein</fullName>
    </submittedName>
</protein>
<proteinExistence type="predicted"/>
<dbReference type="Pfam" id="PF16732">
    <property type="entry name" value="ComP_DUS"/>
    <property type="match status" value="1"/>
</dbReference>
<dbReference type="PANTHER" id="PTHR30093">
    <property type="entry name" value="GENERAL SECRETION PATHWAY PROTEIN G"/>
    <property type="match status" value="1"/>
</dbReference>
<organism evidence="2 3">
    <name type="scientific">Candidatus Thiothrix phosphatis</name>
    <dbReference type="NCBI Taxonomy" id="3112415"/>
    <lineage>
        <taxon>Bacteria</taxon>
        <taxon>Pseudomonadati</taxon>
        <taxon>Pseudomonadota</taxon>
        <taxon>Gammaproteobacteria</taxon>
        <taxon>Thiotrichales</taxon>
        <taxon>Thiotrichaceae</taxon>
        <taxon>Thiothrix</taxon>
    </lineage>
</organism>
<keyword evidence="1" id="KW-0812">Transmembrane</keyword>
<dbReference type="SUPFAM" id="SSF54523">
    <property type="entry name" value="Pili subunits"/>
    <property type="match status" value="1"/>
</dbReference>
<dbReference type="InterPro" id="IPR045584">
    <property type="entry name" value="Pilin-like"/>
</dbReference>
<evidence type="ECO:0000313" key="3">
    <source>
        <dbReference type="Proteomes" id="UP001308005"/>
    </source>
</evidence>
<dbReference type="RefSeq" id="WP_324696632.1">
    <property type="nucleotide sequence ID" value="NZ_JAYMYJ010000132.1"/>
</dbReference>
<dbReference type="EMBL" id="JAYMYJ010000132">
    <property type="protein sequence ID" value="MEB4592384.1"/>
    <property type="molecule type" value="Genomic_DNA"/>
</dbReference>
<dbReference type="Proteomes" id="UP001308005">
    <property type="component" value="Unassembled WGS sequence"/>
</dbReference>
<accession>A0ABU6D1Z1</accession>
<dbReference type="InterPro" id="IPR012902">
    <property type="entry name" value="N_methyl_site"/>
</dbReference>
<gene>
    <name evidence="2" type="ORF">VSS37_15455</name>
</gene>